<name>A0A840RYZ5_9BURK</name>
<dbReference type="EMBL" id="JACHHQ010000007">
    <property type="protein sequence ID" value="MBB5201589.1"/>
    <property type="molecule type" value="Genomic_DNA"/>
</dbReference>
<keyword evidence="2" id="KW-1185">Reference proteome</keyword>
<dbReference type="AlphaFoldDB" id="A0A840RYZ5"/>
<protein>
    <submittedName>
        <fullName evidence="1">Uncharacterized protein</fullName>
    </submittedName>
</protein>
<comment type="caution">
    <text evidence="1">The sequence shown here is derived from an EMBL/GenBank/DDBJ whole genome shotgun (WGS) entry which is preliminary data.</text>
</comment>
<evidence type="ECO:0000313" key="1">
    <source>
        <dbReference type="EMBL" id="MBB5201589.1"/>
    </source>
</evidence>
<sequence>MIIKRHRPENMRHDEVKADVWDASRHPAPFARHCAIAPRLPVVRHPSTSPA</sequence>
<proteinExistence type="predicted"/>
<dbReference type="Proteomes" id="UP000571084">
    <property type="component" value="Unassembled WGS sequence"/>
</dbReference>
<accession>A0A840RYZ5</accession>
<gene>
    <name evidence="1" type="ORF">HNR39_003442</name>
</gene>
<evidence type="ECO:0000313" key="2">
    <source>
        <dbReference type="Proteomes" id="UP000571084"/>
    </source>
</evidence>
<organism evidence="1 2">
    <name type="scientific">Glaciimonas immobilis</name>
    <dbReference type="NCBI Taxonomy" id="728004"/>
    <lineage>
        <taxon>Bacteria</taxon>
        <taxon>Pseudomonadati</taxon>
        <taxon>Pseudomonadota</taxon>
        <taxon>Betaproteobacteria</taxon>
        <taxon>Burkholderiales</taxon>
        <taxon>Oxalobacteraceae</taxon>
        <taxon>Glaciimonas</taxon>
    </lineage>
</organism>
<reference evidence="1 2" key="1">
    <citation type="submission" date="2020-08" db="EMBL/GenBank/DDBJ databases">
        <title>Genomic Encyclopedia of Type Strains, Phase IV (KMG-IV): sequencing the most valuable type-strain genomes for metagenomic binning, comparative biology and taxonomic classification.</title>
        <authorList>
            <person name="Goeker M."/>
        </authorList>
    </citation>
    <scope>NUCLEOTIDE SEQUENCE [LARGE SCALE GENOMIC DNA]</scope>
    <source>
        <strain evidence="1 2">DSM 23240</strain>
    </source>
</reference>